<name>A0A3A9ACU9_9FIRM</name>
<reference evidence="6 7" key="1">
    <citation type="submission" date="2018-09" db="EMBL/GenBank/DDBJ databases">
        <title>Murine metabolic-syndrome-specific gut microbial biobank.</title>
        <authorList>
            <person name="Liu C."/>
        </authorList>
    </citation>
    <scope>NUCLEOTIDE SEQUENCE [LARGE SCALE GENOMIC DNA]</scope>
    <source>
        <strain evidence="6 7">0.1xD8-82</strain>
    </source>
</reference>
<evidence type="ECO:0000256" key="1">
    <source>
        <dbReference type="ARBA" id="ARBA00001947"/>
    </source>
</evidence>
<dbReference type="GO" id="GO:0009231">
    <property type="term" value="P:riboflavin biosynthetic process"/>
    <property type="evidence" value="ECO:0007669"/>
    <property type="project" value="TreeGrafter"/>
</dbReference>
<dbReference type="Proteomes" id="UP000280696">
    <property type="component" value="Unassembled WGS sequence"/>
</dbReference>
<dbReference type="EMBL" id="RAYQ01000022">
    <property type="protein sequence ID" value="RKI89462.1"/>
    <property type="molecule type" value="Genomic_DNA"/>
</dbReference>
<dbReference type="InterPro" id="IPR024087">
    <property type="entry name" value="Creatininase-like_sf"/>
</dbReference>
<keyword evidence="4" id="KW-0862">Zinc</keyword>
<accession>A0A3A9ACU9</accession>
<dbReference type="InterPro" id="IPR003785">
    <property type="entry name" value="Creatininase/forma_Hydrolase"/>
</dbReference>
<gene>
    <name evidence="6" type="ORF">D7V94_17750</name>
</gene>
<organism evidence="6 7">
    <name type="scientific">Parablautia intestinalis</name>
    <dbReference type="NCBI Taxonomy" id="2320100"/>
    <lineage>
        <taxon>Bacteria</taxon>
        <taxon>Bacillati</taxon>
        <taxon>Bacillota</taxon>
        <taxon>Clostridia</taxon>
        <taxon>Lachnospirales</taxon>
        <taxon>Lachnospiraceae</taxon>
        <taxon>Parablautia</taxon>
    </lineage>
</organism>
<comment type="cofactor">
    <cofactor evidence="1">
        <name>Zn(2+)</name>
        <dbReference type="ChEBI" id="CHEBI:29105"/>
    </cofactor>
</comment>
<proteinExistence type="inferred from homology"/>
<comment type="similarity">
    <text evidence="5">Belongs to the creatininase superfamily.</text>
</comment>
<dbReference type="AlphaFoldDB" id="A0A3A9ACU9"/>
<evidence type="ECO:0000256" key="4">
    <source>
        <dbReference type="ARBA" id="ARBA00022833"/>
    </source>
</evidence>
<comment type="caution">
    <text evidence="6">The sequence shown here is derived from an EMBL/GenBank/DDBJ whole genome shotgun (WGS) entry which is preliminary data.</text>
</comment>
<sequence length="293" mass="33316">MEMSEMRTRFLPKMTHDEVVEYRKRNDIIFVPFGTVEVHGTFPLDVEQTAPEAFALCMAEKVDGLVLGELPYFYPGASPMSPGTIQMSVESGVRYLKEIAHSLLNQGFRRQIYVSLHGPAFLTAGTLVVDFFDETKVPITYIDLVEATQYAAKQGVKIQDYDSLFFGAYEILGRKDELVVDDSICAEPKQDSETSIDHLSYFRRYAHPSGSIGFYFARPEDHAGMTGALKSIEERDERCKKGAEKIREIVDHMEMPEYVEAMRYVDKETSSVILPKYADILPRNKYPDFTGKK</sequence>
<evidence type="ECO:0000313" key="7">
    <source>
        <dbReference type="Proteomes" id="UP000280696"/>
    </source>
</evidence>
<dbReference type="GO" id="GO:0046872">
    <property type="term" value="F:metal ion binding"/>
    <property type="evidence" value="ECO:0007669"/>
    <property type="project" value="UniProtKB-KW"/>
</dbReference>
<keyword evidence="3 6" id="KW-0378">Hydrolase</keyword>
<dbReference type="GO" id="GO:0016811">
    <property type="term" value="F:hydrolase activity, acting on carbon-nitrogen (but not peptide) bonds, in linear amides"/>
    <property type="evidence" value="ECO:0007669"/>
    <property type="project" value="TreeGrafter"/>
</dbReference>
<dbReference type="SUPFAM" id="SSF102215">
    <property type="entry name" value="Creatininase"/>
    <property type="match status" value="1"/>
</dbReference>
<protein>
    <submittedName>
        <fullName evidence="6">Creatinine amidohydrolase</fullName>
    </submittedName>
</protein>
<dbReference type="Pfam" id="PF02633">
    <property type="entry name" value="Creatininase"/>
    <property type="match status" value="1"/>
</dbReference>
<dbReference type="PANTHER" id="PTHR35005">
    <property type="entry name" value="3-DEHYDRO-SCYLLO-INOSOSE HYDROLASE"/>
    <property type="match status" value="1"/>
</dbReference>
<keyword evidence="7" id="KW-1185">Reference proteome</keyword>
<evidence type="ECO:0000313" key="6">
    <source>
        <dbReference type="EMBL" id="RKI89462.1"/>
    </source>
</evidence>
<keyword evidence="2" id="KW-0479">Metal-binding</keyword>
<evidence type="ECO:0000256" key="5">
    <source>
        <dbReference type="ARBA" id="ARBA00024029"/>
    </source>
</evidence>
<dbReference type="PANTHER" id="PTHR35005:SF1">
    <property type="entry name" value="2-AMINO-5-FORMYLAMINO-6-RIBOSYLAMINOPYRIMIDIN-4(3H)-ONE 5'-MONOPHOSPHATE DEFORMYLASE"/>
    <property type="match status" value="1"/>
</dbReference>
<evidence type="ECO:0000256" key="3">
    <source>
        <dbReference type="ARBA" id="ARBA00022801"/>
    </source>
</evidence>
<dbReference type="Gene3D" id="3.40.50.10310">
    <property type="entry name" value="Creatininase"/>
    <property type="match status" value="1"/>
</dbReference>
<dbReference type="OrthoDB" id="9801445at2"/>
<evidence type="ECO:0000256" key="2">
    <source>
        <dbReference type="ARBA" id="ARBA00022723"/>
    </source>
</evidence>